<feature type="compositionally biased region" description="Polar residues" evidence="1">
    <location>
        <begin position="267"/>
        <end position="280"/>
    </location>
</feature>
<organism evidence="2 3">
    <name type="scientific">Linnemannia schmuckeri</name>
    <dbReference type="NCBI Taxonomy" id="64567"/>
    <lineage>
        <taxon>Eukaryota</taxon>
        <taxon>Fungi</taxon>
        <taxon>Fungi incertae sedis</taxon>
        <taxon>Mucoromycota</taxon>
        <taxon>Mortierellomycotina</taxon>
        <taxon>Mortierellomycetes</taxon>
        <taxon>Mortierellales</taxon>
        <taxon>Mortierellaceae</taxon>
        <taxon>Linnemannia</taxon>
    </lineage>
</organism>
<feature type="region of interest" description="Disordered" evidence="1">
    <location>
        <begin position="609"/>
        <end position="633"/>
    </location>
</feature>
<feature type="region of interest" description="Disordered" evidence="1">
    <location>
        <begin position="847"/>
        <end position="874"/>
    </location>
</feature>
<feature type="compositionally biased region" description="Basic and acidic residues" evidence="1">
    <location>
        <begin position="714"/>
        <end position="724"/>
    </location>
</feature>
<feature type="region of interest" description="Disordered" evidence="1">
    <location>
        <begin position="375"/>
        <end position="428"/>
    </location>
</feature>
<feature type="region of interest" description="Disordered" evidence="1">
    <location>
        <begin position="267"/>
        <end position="332"/>
    </location>
</feature>
<feature type="compositionally biased region" description="Low complexity" evidence="1">
    <location>
        <begin position="199"/>
        <end position="209"/>
    </location>
</feature>
<feature type="compositionally biased region" description="Polar residues" evidence="1">
    <location>
        <begin position="404"/>
        <end position="419"/>
    </location>
</feature>
<dbReference type="Proteomes" id="UP000748756">
    <property type="component" value="Unassembled WGS sequence"/>
</dbReference>
<feature type="compositionally biased region" description="Basic and acidic residues" evidence="1">
    <location>
        <begin position="378"/>
        <end position="393"/>
    </location>
</feature>
<keyword evidence="3" id="KW-1185">Reference proteome</keyword>
<evidence type="ECO:0000313" key="3">
    <source>
        <dbReference type="Proteomes" id="UP000748756"/>
    </source>
</evidence>
<feature type="region of interest" description="Disordered" evidence="1">
    <location>
        <begin position="648"/>
        <end position="687"/>
    </location>
</feature>
<protein>
    <submittedName>
        <fullName evidence="2">Uncharacterized protein</fullName>
    </submittedName>
</protein>
<feature type="compositionally biased region" description="Low complexity" evidence="1">
    <location>
        <begin position="788"/>
        <end position="799"/>
    </location>
</feature>
<feature type="compositionally biased region" description="Polar residues" evidence="1">
    <location>
        <begin position="619"/>
        <end position="631"/>
    </location>
</feature>
<dbReference type="AlphaFoldDB" id="A0A9P5RUU7"/>
<feature type="compositionally biased region" description="Low complexity" evidence="1">
    <location>
        <begin position="315"/>
        <end position="332"/>
    </location>
</feature>
<feature type="compositionally biased region" description="Low complexity" evidence="1">
    <location>
        <begin position="281"/>
        <end position="307"/>
    </location>
</feature>
<dbReference type="EMBL" id="JAAAUQ010001039">
    <property type="protein sequence ID" value="KAF9143894.1"/>
    <property type="molecule type" value="Genomic_DNA"/>
</dbReference>
<evidence type="ECO:0000313" key="2">
    <source>
        <dbReference type="EMBL" id="KAF9143894.1"/>
    </source>
</evidence>
<comment type="caution">
    <text evidence="2">The sequence shown here is derived from an EMBL/GenBank/DDBJ whole genome shotgun (WGS) entry which is preliminary data.</text>
</comment>
<evidence type="ECO:0000256" key="1">
    <source>
        <dbReference type="SAM" id="MobiDB-lite"/>
    </source>
</evidence>
<name>A0A9P5RUU7_9FUNG</name>
<dbReference type="OrthoDB" id="2444596at2759"/>
<sequence>MESSTPLNTASLFSPETTMVTDHPTVTRHLSIKEDQQRQIDSSSHTQGAIPLLENHRHCTRLHTSAEHLTSISQDDPSCLDQLRKEDVATATAITGFEDTQISSVLNTTAAGQSQSILPSPLTSSSLSSSSAFATATLKPAEIPKIVAVQPHTKGEAKSSSITISATPDTTITIIPSICSGGSMKKPSVKLDTNKKLPTKSTKTSSKPTKQIKKPCSQISASTMVQTNIDKFIVSRKASIATARPTVVSETKKSTSVKTILKKATITGNSGSTNDQPPALTTTSTISPISTTSSTTTTTTITSTSAKSKSRVRAKSTSNSPSTKTTKAIKSTTSSFVDKKCSHALQKTTKTPSSPPRLKANVFFGLLPPPTVATVTRKPGDSPKCKAEPKNVGDFKNLPKAGSGVSSVSPATGATTVMPKSTKIKNPLPESNIATATASTVTAAPSSSPILMRITSTTTTVANLASIEKTTPTEASRQVIKPKSALPEMKDAIITVKDGSERTSAPTNTITSSAASDETSASIEISNQVIKIKSSAPEFRVRPTTAAPFTPVVPKALEAFSTATASSKATTMTLSKTSKIPLTSTNTTTVVSVSKTKAQAPPVSKLVIAPAAKSKKTGDNTSKGSSDTVSSTAMTTTKAGVVTVAKNKATSKDTTASKSSSKDLTAPKTSKSVSTTTTTTTTTSATTASFPKNSISVLKPSKDLTISTISTSSKSKDNNKDKNSPRTAISEVATSTRPIAQPRRSDTPQRQQQPSAPHQSFTTLSPSTFGTLPSPISPFWPNEDASMDSPSFFPPTTLSPSPPPRRDSFAFRTSPLGIVLSLSTNHHHLQNQNQNSNQNRHLLVTSTFSTSSSTQSLPPNPPLPQQHSQGAASPRPKRLLELMLQEDRENAIHLHINKNDSPFYLRHRRLFTDSSSPRPQKRQRLPDITTEYTAGRRHGMFGQTAFEQALDAMSFKYPTSAPTFAPALIRTPVPATASQRLRLFQKRRQKASFSTVAIEKRVGGKGAPQWIP</sequence>
<feature type="region of interest" description="Disordered" evidence="1">
    <location>
        <begin position="185"/>
        <end position="217"/>
    </location>
</feature>
<gene>
    <name evidence="2" type="ORF">BG015_000263</name>
</gene>
<feature type="compositionally biased region" description="Low complexity" evidence="1">
    <location>
        <begin position="847"/>
        <end position="857"/>
    </location>
</feature>
<accession>A0A9P5RUU7</accession>
<feature type="compositionally biased region" description="Polar residues" evidence="1">
    <location>
        <begin position="748"/>
        <end position="771"/>
    </location>
</feature>
<proteinExistence type="predicted"/>
<feature type="region of interest" description="Disordered" evidence="1">
    <location>
        <begin position="709"/>
        <end position="810"/>
    </location>
</feature>
<reference evidence="2" key="1">
    <citation type="journal article" date="2020" name="Fungal Divers.">
        <title>Resolving the Mortierellaceae phylogeny through synthesis of multi-gene phylogenetics and phylogenomics.</title>
        <authorList>
            <person name="Vandepol N."/>
            <person name="Liber J."/>
            <person name="Desiro A."/>
            <person name="Na H."/>
            <person name="Kennedy M."/>
            <person name="Barry K."/>
            <person name="Grigoriev I.V."/>
            <person name="Miller A.N."/>
            <person name="O'Donnell K."/>
            <person name="Stajich J.E."/>
            <person name="Bonito G."/>
        </authorList>
    </citation>
    <scope>NUCLEOTIDE SEQUENCE</scope>
    <source>
        <strain evidence="2">NRRL 6426</strain>
    </source>
</reference>